<dbReference type="HOGENOM" id="CLU_2559156_0_0_1"/>
<keyword evidence="4" id="KW-1185">Reference proteome</keyword>
<feature type="compositionally biased region" description="Low complexity" evidence="1">
    <location>
        <begin position="33"/>
        <end position="43"/>
    </location>
</feature>
<dbReference type="Proteomes" id="UP000054018">
    <property type="component" value="Unassembled WGS sequence"/>
</dbReference>
<gene>
    <name evidence="3" type="ORF">PISMIDRAFT_687756</name>
    <name evidence="2" type="ORF">PISMIDRAFT_690836</name>
</gene>
<reference evidence="2" key="3">
    <citation type="submission" date="2015-02" db="EMBL/GenBank/DDBJ databases">
        <title>Evolutionary Origins and Diversification of the Mycorrhizal Mutualists.</title>
        <authorList>
            <consortium name="DOE Joint Genome Institute"/>
            <consortium name="Mycorrhizal Genomics Consortium"/>
            <person name="Kohler A."/>
            <person name="Kuo A."/>
            <person name="Nagy L.G."/>
            <person name="Floudas D."/>
            <person name="Copeland A."/>
            <person name="Barry K.W."/>
            <person name="Cichocki N."/>
            <person name="Veneault-Fourrey C."/>
            <person name="LaButti K."/>
            <person name="Lindquist E.A."/>
            <person name="Lipzen A."/>
            <person name="Lundell T."/>
            <person name="Morin E."/>
            <person name="Murat C."/>
            <person name="Riley R."/>
            <person name="Ohm R."/>
            <person name="Sun H."/>
            <person name="Tunlid A."/>
            <person name="Henrissat B."/>
            <person name="Grigoriev I.V."/>
            <person name="Hibbett D.S."/>
            <person name="Martin F."/>
        </authorList>
    </citation>
    <scope>NUCLEOTIDE SEQUENCE</scope>
    <source>
        <strain evidence="2">441</strain>
    </source>
</reference>
<feature type="compositionally biased region" description="Basic and acidic residues" evidence="1">
    <location>
        <begin position="57"/>
        <end position="67"/>
    </location>
</feature>
<evidence type="ECO:0000313" key="3">
    <source>
        <dbReference type="EMBL" id="KIK14705.1"/>
    </source>
</evidence>
<dbReference type="AlphaFoldDB" id="A0A0C9XEE8"/>
<sequence>MYWPIPEKYPAPVPIPSALHSVPPHYTRRYPQTSTSSPNPTTSCDDKTHLTCTPEAHAPRLDGKVGRDTTNGGIVPNQRLIH</sequence>
<accession>A0A0C9XEE8</accession>
<evidence type="ECO:0000313" key="2">
    <source>
        <dbReference type="EMBL" id="KIK10690.1"/>
    </source>
</evidence>
<evidence type="ECO:0000313" key="4">
    <source>
        <dbReference type="Proteomes" id="UP000054018"/>
    </source>
</evidence>
<dbReference type="EMBL" id="KN834476">
    <property type="protein sequence ID" value="KIK10690.1"/>
    <property type="molecule type" value="Genomic_DNA"/>
</dbReference>
<protein>
    <submittedName>
        <fullName evidence="3">Unplaced genomic scaffold scaffold_242, whole genome shotgun sequence</fullName>
    </submittedName>
</protein>
<evidence type="ECO:0000256" key="1">
    <source>
        <dbReference type="SAM" id="MobiDB-lite"/>
    </source>
</evidence>
<reference evidence="2 4" key="1">
    <citation type="submission" date="2014-04" db="EMBL/GenBank/DDBJ databases">
        <authorList>
            <consortium name="DOE Joint Genome Institute"/>
            <person name="Kuo A."/>
            <person name="Kohler A."/>
            <person name="Costa M.D."/>
            <person name="Nagy L.G."/>
            <person name="Floudas D."/>
            <person name="Copeland A."/>
            <person name="Barry K.W."/>
            <person name="Cichocki N."/>
            <person name="Veneault-Fourrey C."/>
            <person name="LaButti K."/>
            <person name="Lindquist E.A."/>
            <person name="Lipzen A."/>
            <person name="Lundell T."/>
            <person name="Morin E."/>
            <person name="Murat C."/>
            <person name="Sun H."/>
            <person name="Tunlid A."/>
            <person name="Henrissat B."/>
            <person name="Grigoriev I.V."/>
            <person name="Hibbett D.S."/>
            <person name="Martin F."/>
            <person name="Nordberg H.P."/>
            <person name="Cantor M.N."/>
            <person name="Hua S.X."/>
        </authorList>
    </citation>
    <scope>NUCLEOTIDE SEQUENCE [LARGE SCALE GENOMIC DNA]</scope>
    <source>
        <strain evidence="2 4">441</strain>
    </source>
</reference>
<reference evidence="4" key="2">
    <citation type="submission" date="2015-01" db="EMBL/GenBank/DDBJ databases">
        <title>Evolutionary Origins and Diversification of the Mycorrhizal Mutualists.</title>
        <authorList>
            <consortium name="DOE Joint Genome Institute"/>
            <consortium name="Mycorrhizal Genomics Consortium"/>
            <person name="Kohler A."/>
            <person name="Kuo A."/>
            <person name="Nagy L.G."/>
            <person name="Floudas D."/>
            <person name="Copeland A."/>
            <person name="Barry K.W."/>
            <person name="Cichocki N."/>
            <person name="Veneault-Fourrey C."/>
            <person name="LaButti K."/>
            <person name="Lindquist E.A."/>
            <person name="Lipzen A."/>
            <person name="Lundell T."/>
            <person name="Morin E."/>
            <person name="Murat C."/>
            <person name="Riley R."/>
            <person name="Ohm R."/>
            <person name="Sun H."/>
            <person name="Tunlid A."/>
            <person name="Henrissat B."/>
            <person name="Grigoriev I.V."/>
            <person name="Hibbett D.S."/>
            <person name="Martin F."/>
        </authorList>
    </citation>
    <scope>NUCLEOTIDE SEQUENCE [LARGE SCALE GENOMIC DNA]</scope>
    <source>
        <strain evidence="3 4">441</strain>
    </source>
</reference>
<dbReference type="EMBL" id="KN833926">
    <property type="protein sequence ID" value="KIK14705.1"/>
    <property type="molecule type" value="Genomic_DNA"/>
</dbReference>
<proteinExistence type="predicted"/>
<feature type="region of interest" description="Disordered" evidence="1">
    <location>
        <begin position="23"/>
        <end position="82"/>
    </location>
</feature>
<name>A0A0C9XEE8_9AGAM</name>
<organism evidence="2 4">
    <name type="scientific">Pisolithus microcarpus 441</name>
    <dbReference type="NCBI Taxonomy" id="765257"/>
    <lineage>
        <taxon>Eukaryota</taxon>
        <taxon>Fungi</taxon>
        <taxon>Dikarya</taxon>
        <taxon>Basidiomycota</taxon>
        <taxon>Agaricomycotina</taxon>
        <taxon>Agaricomycetes</taxon>
        <taxon>Agaricomycetidae</taxon>
        <taxon>Boletales</taxon>
        <taxon>Sclerodermatineae</taxon>
        <taxon>Pisolithaceae</taxon>
        <taxon>Pisolithus</taxon>
    </lineage>
</organism>